<dbReference type="SUPFAM" id="SSF56176">
    <property type="entry name" value="FAD-binding/transporter-associated domain-like"/>
    <property type="match status" value="1"/>
</dbReference>
<sequence length="523" mass="56698">MAFAASKEIVDGIKYGLSYSAQVESESGVFKAAVQNLEAAGLGDVIYTPARQHNIYGSRIDSYWSLTPRLRPWAIVQPRDTSEVSKAVIALVKTDGCNFAVRSGGHTSIPGSNNIADGITLDLGLMNKTEYDPETKLASIQPGGRWTDVYAYLEERGVMVAGGREGLVGVGGLLTGGGKTYYTCRVGFACDQVVNYEIVLADGTVTAANENVNPDLFRVLKGGSNNFGIVTRFDMKSFPAHDVYDGIVTFPMDAEAAVIDAFIDFTKQLHVADDAHIIGLWASMPRRDIALLSGIVPDPTQPPDLTMVSTINMVMTQLDGIEDSSSLQKFMDIPNRINSTMKHTTIAKKVAGLLLPSNREDIWLTLTYKLDKRILEKTSEIYQKLVADISDRSPGCVIQMALQPFPTTFVRHSAARGGNMMGLEQVTSDSVLLITAVEGNTPGFYDTAFPIASAAMQELESFTKQVDGHVGFRYLNYCDGSQDPLASAGAENIRKMKAAAARYDPNGVFQSRVPGGFKISKVQ</sequence>
<keyword evidence="3" id="KW-0274">FAD</keyword>
<comment type="similarity">
    <text evidence="1">Belongs to the oxygen-dependent FAD-linked oxidoreductase family.</text>
</comment>
<dbReference type="InterPro" id="IPR016169">
    <property type="entry name" value="FAD-bd_PCMH_sub2"/>
</dbReference>
<dbReference type="PANTHER" id="PTHR42973">
    <property type="entry name" value="BINDING OXIDOREDUCTASE, PUTATIVE (AFU_ORTHOLOGUE AFUA_1G17690)-RELATED"/>
    <property type="match status" value="1"/>
</dbReference>
<dbReference type="Pfam" id="PF01565">
    <property type="entry name" value="FAD_binding_4"/>
    <property type="match status" value="1"/>
</dbReference>
<dbReference type="Proteomes" id="UP000030651">
    <property type="component" value="Unassembled WGS sequence"/>
</dbReference>
<name>W3WHT1_PESFW</name>
<dbReference type="PROSITE" id="PS51387">
    <property type="entry name" value="FAD_PCMH"/>
    <property type="match status" value="1"/>
</dbReference>
<dbReference type="STRING" id="1229662.W3WHT1"/>
<dbReference type="PANTHER" id="PTHR42973:SF53">
    <property type="entry name" value="FAD-BINDING PCMH-TYPE DOMAIN-CONTAINING PROTEIN-RELATED"/>
    <property type="match status" value="1"/>
</dbReference>
<dbReference type="GO" id="GO:0016491">
    <property type="term" value="F:oxidoreductase activity"/>
    <property type="evidence" value="ECO:0007669"/>
    <property type="project" value="UniProtKB-KW"/>
</dbReference>
<evidence type="ECO:0000313" key="7">
    <source>
        <dbReference type="Proteomes" id="UP000030651"/>
    </source>
</evidence>
<gene>
    <name evidence="6" type="ORF">PFICI_14934</name>
</gene>
<dbReference type="RefSeq" id="XP_007841706.1">
    <property type="nucleotide sequence ID" value="XM_007843515.1"/>
</dbReference>
<keyword evidence="4" id="KW-0560">Oxidoreductase</keyword>
<dbReference type="AlphaFoldDB" id="W3WHT1"/>
<dbReference type="GO" id="GO:0071949">
    <property type="term" value="F:FAD binding"/>
    <property type="evidence" value="ECO:0007669"/>
    <property type="project" value="InterPro"/>
</dbReference>
<dbReference type="InterPro" id="IPR016166">
    <property type="entry name" value="FAD-bd_PCMH"/>
</dbReference>
<evidence type="ECO:0000256" key="3">
    <source>
        <dbReference type="ARBA" id="ARBA00022827"/>
    </source>
</evidence>
<dbReference type="InterPro" id="IPR050416">
    <property type="entry name" value="FAD-linked_Oxidoreductase"/>
</dbReference>
<dbReference type="GeneID" id="19279947"/>
<dbReference type="HOGENOM" id="CLU_018354_1_1_1"/>
<proteinExistence type="inferred from homology"/>
<dbReference type="EMBL" id="KI912122">
    <property type="protein sequence ID" value="ETS73329.1"/>
    <property type="molecule type" value="Genomic_DNA"/>
</dbReference>
<dbReference type="InterPro" id="IPR006094">
    <property type="entry name" value="Oxid_FAD_bind_N"/>
</dbReference>
<feature type="domain" description="FAD-binding PCMH-type" evidence="5">
    <location>
        <begin position="68"/>
        <end position="240"/>
    </location>
</feature>
<evidence type="ECO:0000256" key="2">
    <source>
        <dbReference type="ARBA" id="ARBA00022630"/>
    </source>
</evidence>
<protein>
    <recommendedName>
        <fullName evidence="5">FAD-binding PCMH-type domain-containing protein</fullName>
    </recommendedName>
</protein>
<dbReference type="Gene3D" id="3.30.465.10">
    <property type="match status" value="1"/>
</dbReference>
<dbReference type="InParanoid" id="W3WHT1"/>
<evidence type="ECO:0000313" key="6">
    <source>
        <dbReference type="EMBL" id="ETS73329.1"/>
    </source>
</evidence>
<organism evidence="6 7">
    <name type="scientific">Pestalotiopsis fici (strain W106-1 / CGMCC3.15140)</name>
    <dbReference type="NCBI Taxonomy" id="1229662"/>
    <lineage>
        <taxon>Eukaryota</taxon>
        <taxon>Fungi</taxon>
        <taxon>Dikarya</taxon>
        <taxon>Ascomycota</taxon>
        <taxon>Pezizomycotina</taxon>
        <taxon>Sordariomycetes</taxon>
        <taxon>Xylariomycetidae</taxon>
        <taxon>Amphisphaeriales</taxon>
        <taxon>Sporocadaceae</taxon>
        <taxon>Pestalotiopsis</taxon>
    </lineage>
</organism>
<reference evidence="7" key="1">
    <citation type="journal article" date="2015" name="BMC Genomics">
        <title>Genomic and transcriptomic analysis of the endophytic fungus Pestalotiopsis fici reveals its lifestyle and high potential for synthesis of natural products.</title>
        <authorList>
            <person name="Wang X."/>
            <person name="Zhang X."/>
            <person name="Liu L."/>
            <person name="Xiang M."/>
            <person name="Wang W."/>
            <person name="Sun X."/>
            <person name="Che Y."/>
            <person name="Guo L."/>
            <person name="Liu G."/>
            <person name="Guo L."/>
            <person name="Wang C."/>
            <person name="Yin W.B."/>
            <person name="Stadler M."/>
            <person name="Zhang X."/>
            <person name="Liu X."/>
        </authorList>
    </citation>
    <scope>NUCLEOTIDE SEQUENCE [LARGE SCALE GENOMIC DNA]</scope>
    <source>
        <strain evidence="7">W106-1 / CGMCC3.15140</strain>
    </source>
</reference>
<keyword evidence="2" id="KW-0285">Flavoprotein</keyword>
<dbReference type="OrthoDB" id="2151789at2759"/>
<keyword evidence="7" id="KW-1185">Reference proteome</keyword>
<evidence type="ECO:0000256" key="1">
    <source>
        <dbReference type="ARBA" id="ARBA00005466"/>
    </source>
</evidence>
<accession>W3WHT1</accession>
<evidence type="ECO:0000256" key="4">
    <source>
        <dbReference type="ARBA" id="ARBA00023002"/>
    </source>
</evidence>
<dbReference type="eggNOG" id="KOG1231">
    <property type="taxonomic scope" value="Eukaryota"/>
</dbReference>
<dbReference type="OMA" id="YWSLTAQ"/>
<dbReference type="KEGG" id="pfy:PFICI_14934"/>
<evidence type="ECO:0000259" key="5">
    <source>
        <dbReference type="PROSITE" id="PS51387"/>
    </source>
</evidence>
<dbReference type="InterPro" id="IPR036318">
    <property type="entry name" value="FAD-bd_PCMH-like_sf"/>
</dbReference>